<reference evidence="7 8" key="1">
    <citation type="submission" date="2019-03" db="EMBL/GenBank/DDBJ databases">
        <title>Paraburkholderia sp. 7MH5, isolated from subtropical forest soil.</title>
        <authorList>
            <person name="Gao Z.-H."/>
            <person name="Qiu L.-H."/>
        </authorList>
    </citation>
    <scope>NUCLEOTIDE SEQUENCE [LARGE SCALE GENOMIC DNA]</scope>
    <source>
        <strain evidence="7 8">7MH5</strain>
        <plasmid evidence="7 8">unnamed1</plasmid>
    </source>
</reference>
<dbReference type="CDD" id="cd17365">
    <property type="entry name" value="MFS_PcaK_like"/>
    <property type="match status" value="1"/>
</dbReference>
<dbReference type="PANTHER" id="PTHR23508:SF10">
    <property type="entry name" value="CARBOXYLIC ACID TRANSPORTER PROTEIN HOMOLOG"/>
    <property type="match status" value="1"/>
</dbReference>
<evidence type="ECO:0000313" key="7">
    <source>
        <dbReference type="EMBL" id="QBR04129.1"/>
    </source>
</evidence>
<evidence type="ECO:0000313" key="8">
    <source>
        <dbReference type="Proteomes" id="UP000295727"/>
    </source>
</evidence>
<evidence type="ECO:0000256" key="2">
    <source>
        <dbReference type="ARBA" id="ARBA00022692"/>
    </source>
</evidence>
<dbReference type="KEGG" id="ppai:E1956_44075"/>
<feature type="transmembrane region" description="Helical" evidence="5">
    <location>
        <begin position="319"/>
        <end position="339"/>
    </location>
</feature>
<evidence type="ECO:0000259" key="6">
    <source>
        <dbReference type="PROSITE" id="PS50850"/>
    </source>
</evidence>
<accession>A0A4P7D5Y1</accession>
<keyword evidence="4 5" id="KW-0472">Membrane</keyword>
<name>A0A4P7D5Y1_9BURK</name>
<dbReference type="RefSeq" id="WP_134760214.1">
    <property type="nucleotide sequence ID" value="NZ_CP038152.1"/>
</dbReference>
<feature type="transmembrane region" description="Helical" evidence="5">
    <location>
        <begin position="292"/>
        <end position="312"/>
    </location>
</feature>
<sequence>MPVAVEIDVADVMNKGRMGPFQLVTLALCAMCMIVDGFDVQAISYVAPAIVREWHIAKASLGPVFSASLAGMLLGSLAFTPLADRLGRRPVLIASTLLLAAFTAATPLAASVGQLIAWRLLAGLSLGAIIPNAVALASEYSPPSIRVSVMMIVSVGFVLGGLISGTSAAWLIPAFGWHAVFYVGAVVPLLSAALMAVALPESMQFLIVRQRHREKVRKWLARVDPALPIGEHTVFVVRERANPGSPVLNLFRDGKAMGTLLLWAMNFSNLLCVFFLANWLPLLMNDAGHSTSLAVMAGAAMWCGGIASNLLLGRVVERFGFTAVLTCSFIAAGLAMASIGEVRGVAWLALAAIFVAGFCVLGNQTALNALAATYYPTSIRATGMGWALGSGRLGSIVGPVVGGVLLRLRWPTEQLFFCATIPLVVAVVAVLMFDRLSLPAGQDAREQLDGRAPEALDGGAR</sequence>
<feature type="transmembrane region" description="Helical" evidence="5">
    <location>
        <begin position="116"/>
        <end position="137"/>
    </location>
</feature>
<comment type="subcellular location">
    <subcellularLocation>
        <location evidence="1">Membrane</location>
        <topology evidence="1">Multi-pass membrane protein</topology>
    </subcellularLocation>
</comment>
<protein>
    <submittedName>
        <fullName evidence="7">MFS transporter</fullName>
    </submittedName>
</protein>
<feature type="domain" description="Major facilitator superfamily (MFS) profile" evidence="6">
    <location>
        <begin position="25"/>
        <end position="437"/>
    </location>
</feature>
<feature type="transmembrane region" description="Helical" evidence="5">
    <location>
        <begin position="345"/>
        <end position="363"/>
    </location>
</feature>
<dbReference type="GO" id="GO:0046943">
    <property type="term" value="F:carboxylic acid transmembrane transporter activity"/>
    <property type="evidence" value="ECO:0007669"/>
    <property type="project" value="TreeGrafter"/>
</dbReference>
<dbReference type="Proteomes" id="UP000295727">
    <property type="component" value="Plasmid unnamed1"/>
</dbReference>
<dbReference type="InterPro" id="IPR011701">
    <property type="entry name" value="MFS"/>
</dbReference>
<feature type="transmembrane region" description="Helical" evidence="5">
    <location>
        <begin position="260"/>
        <end position="280"/>
    </location>
</feature>
<evidence type="ECO:0000256" key="4">
    <source>
        <dbReference type="ARBA" id="ARBA00023136"/>
    </source>
</evidence>
<feature type="transmembrane region" description="Helical" evidence="5">
    <location>
        <begin position="179"/>
        <end position="199"/>
    </location>
</feature>
<dbReference type="Pfam" id="PF07690">
    <property type="entry name" value="MFS_1"/>
    <property type="match status" value="1"/>
</dbReference>
<gene>
    <name evidence="7" type="ORF">E1956_44075</name>
</gene>
<geneLocation type="plasmid" evidence="7 8">
    <name>unnamed1</name>
</geneLocation>
<dbReference type="PROSITE" id="PS50850">
    <property type="entry name" value="MFS"/>
    <property type="match status" value="1"/>
</dbReference>
<dbReference type="EMBL" id="CP038152">
    <property type="protein sequence ID" value="QBR04129.1"/>
    <property type="molecule type" value="Genomic_DNA"/>
</dbReference>
<keyword evidence="3 5" id="KW-1133">Transmembrane helix</keyword>
<dbReference type="PANTHER" id="PTHR23508">
    <property type="entry name" value="CARBOXYLIC ACID TRANSPORTER PROTEIN HOMOLOG"/>
    <property type="match status" value="1"/>
</dbReference>
<keyword evidence="2 5" id="KW-0812">Transmembrane</keyword>
<dbReference type="SUPFAM" id="SSF103473">
    <property type="entry name" value="MFS general substrate transporter"/>
    <property type="match status" value="1"/>
</dbReference>
<feature type="transmembrane region" description="Helical" evidence="5">
    <location>
        <begin position="149"/>
        <end position="173"/>
    </location>
</feature>
<organism evidence="7 8">
    <name type="scientific">Paraburkholderia pallida</name>
    <dbReference type="NCBI Taxonomy" id="2547399"/>
    <lineage>
        <taxon>Bacteria</taxon>
        <taxon>Pseudomonadati</taxon>
        <taxon>Pseudomonadota</taxon>
        <taxon>Betaproteobacteria</taxon>
        <taxon>Burkholderiales</taxon>
        <taxon>Burkholderiaceae</taxon>
        <taxon>Paraburkholderia</taxon>
    </lineage>
</organism>
<dbReference type="InterPro" id="IPR020846">
    <property type="entry name" value="MFS_dom"/>
</dbReference>
<feature type="transmembrane region" description="Helical" evidence="5">
    <location>
        <begin position="59"/>
        <end position="79"/>
    </location>
</feature>
<feature type="transmembrane region" description="Helical" evidence="5">
    <location>
        <begin position="23"/>
        <end position="47"/>
    </location>
</feature>
<dbReference type="InterPro" id="IPR036259">
    <property type="entry name" value="MFS_trans_sf"/>
</dbReference>
<dbReference type="GO" id="GO:0005886">
    <property type="term" value="C:plasma membrane"/>
    <property type="evidence" value="ECO:0007669"/>
    <property type="project" value="TreeGrafter"/>
</dbReference>
<evidence type="ECO:0000256" key="5">
    <source>
        <dbReference type="SAM" id="Phobius"/>
    </source>
</evidence>
<keyword evidence="7" id="KW-0614">Plasmid</keyword>
<dbReference type="Gene3D" id="1.20.1250.20">
    <property type="entry name" value="MFS general substrate transporter like domains"/>
    <property type="match status" value="1"/>
</dbReference>
<proteinExistence type="predicted"/>
<keyword evidence="8" id="KW-1185">Reference proteome</keyword>
<feature type="transmembrane region" description="Helical" evidence="5">
    <location>
        <begin position="91"/>
        <end position="110"/>
    </location>
</feature>
<dbReference type="PROSITE" id="PS00217">
    <property type="entry name" value="SUGAR_TRANSPORT_2"/>
    <property type="match status" value="1"/>
</dbReference>
<evidence type="ECO:0000256" key="1">
    <source>
        <dbReference type="ARBA" id="ARBA00004141"/>
    </source>
</evidence>
<dbReference type="OrthoDB" id="7066727at2"/>
<dbReference type="AlphaFoldDB" id="A0A4P7D5Y1"/>
<dbReference type="InterPro" id="IPR005829">
    <property type="entry name" value="Sugar_transporter_CS"/>
</dbReference>
<feature type="transmembrane region" description="Helical" evidence="5">
    <location>
        <begin position="414"/>
        <end position="433"/>
    </location>
</feature>
<evidence type="ECO:0000256" key="3">
    <source>
        <dbReference type="ARBA" id="ARBA00022989"/>
    </source>
</evidence>